<protein>
    <submittedName>
        <fullName evidence="1">Uncharacterized protein</fullName>
    </submittedName>
</protein>
<keyword evidence="2" id="KW-1185">Reference proteome</keyword>
<gene>
    <name evidence="1" type="ORF">FLACHUCJ7_02842</name>
</gene>
<dbReference type="EMBL" id="CAIJDO010000174">
    <property type="protein sequence ID" value="CAD0006469.1"/>
    <property type="molecule type" value="Genomic_DNA"/>
</dbReference>
<dbReference type="RefSeq" id="WP_031453936.1">
    <property type="nucleotide sequence ID" value="NZ_CAIJDO010000174.1"/>
</dbReference>
<evidence type="ECO:0000313" key="2">
    <source>
        <dbReference type="Proteomes" id="UP000556700"/>
    </source>
</evidence>
<reference evidence="1 2" key="1">
    <citation type="submission" date="2020-06" db="EMBL/GenBank/DDBJ databases">
        <authorList>
            <person name="Criscuolo A."/>
        </authorList>
    </citation>
    <scope>NUCLEOTIDE SEQUENCE [LARGE SCALE GENOMIC DNA]</scope>
    <source>
        <strain evidence="2">CIP 110025</strain>
    </source>
</reference>
<proteinExistence type="predicted"/>
<dbReference type="AlphaFoldDB" id="A0A6V6Z4F8"/>
<comment type="caution">
    <text evidence="1">The sequence shown here is derived from an EMBL/GenBank/DDBJ whole genome shotgun (WGS) entry which is preliminary data.</text>
</comment>
<sequence>MITARQRNKMKKVFKTGYSKDVQKLLAEKAIWNKKGMPFSNSYITHVFNGRNTNNDIEDAIIELYQKRLYEETKITLRRKEIFGKKHKTDSITKD</sequence>
<name>A0A6V6Z4F8_9FLAO</name>
<organism evidence="1 2">
    <name type="scientific">Flavobacterium chungangense</name>
    <dbReference type="NCBI Taxonomy" id="554283"/>
    <lineage>
        <taxon>Bacteria</taxon>
        <taxon>Pseudomonadati</taxon>
        <taxon>Bacteroidota</taxon>
        <taxon>Flavobacteriia</taxon>
        <taxon>Flavobacteriales</taxon>
        <taxon>Flavobacteriaceae</taxon>
        <taxon>Flavobacterium</taxon>
    </lineage>
</organism>
<evidence type="ECO:0000313" key="1">
    <source>
        <dbReference type="EMBL" id="CAD0006469.1"/>
    </source>
</evidence>
<dbReference type="Proteomes" id="UP000556700">
    <property type="component" value="Unassembled WGS sequence"/>
</dbReference>
<accession>A0A6V6Z4F8</accession>